<protein>
    <recommendedName>
        <fullName evidence="4">ATP synthase F0 subunit 8</fullName>
    </recommendedName>
</protein>
<evidence type="ECO:0000256" key="1">
    <source>
        <dbReference type="SAM" id="SignalP"/>
    </source>
</evidence>
<keyword evidence="1" id="KW-0732">Signal</keyword>
<proteinExistence type="predicted"/>
<organism evidence="2 3">
    <name type="scientific">Sphagnum troendelagicum</name>
    <dbReference type="NCBI Taxonomy" id="128251"/>
    <lineage>
        <taxon>Eukaryota</taxon>
        <taxon>Viridiplantae</taxon>
        <taxon>Streptophyta</taxon>
        <taxon>Embryophyta</taxon>
        <taxon>Bryophyta</taxon>
        <taxon>Sphagnophytina</taxon>
        <taxon>Sphagnopsida</taxon>
        <taxon>Sphagnales</taxon>
        <taxon>Sphagnaceae</taxon>
        <taxon>Sphagnum</taxon>
    </lineage>
</organism>
<evidence type="ECO:0000313" key="3">
    <source>
        <dbReference type="Proteomes" id="UP001497512"/>
    </source>
</evidence>
<name>A0ABP0UAV4_9BRYO</name>
<evidence type="ECO:0000313" key="2">
    <source>
        <dbReference type="EMBL" id="CAK9216347.1"/>
    </source>
</evidence>
<accession>A0ABP0UAV4</accession>
<feature type="chain" id="PRO_5046177530" description="ATP synthase F0 subunit 8" evidence="1">
    <location>
        <begin position="22"/>
        <end position="101"/>
    </location>
</feature>
<dbReference type="Proteomes" id="UP001497512">
    <property type="component" value="Chromosome 2"/>
</dbReference>
<keyword evidence="3" id="KW-1185">Reference proteome</keyword>
<evidence type="ECO:0008006" key="4">
    <source>
        <dbReference type="Google" id="ProtNLM"/>
    </source>
</evidence>
<sequence length="101" mass="11092">MFSAVVASFFVVTIIFSVAWCAVKSCSEPSSFPPSVLNAQMQLRSFIFRRMVWGFQSDVTSTVLVFSAGVHSELDSGREAIIDKTQMSDIERGHGLVTPTL</sequence>
<dbReference type="EMBL" id="OZ019894">
    <property type="protein sequence ID" value="CAK9216347.1"/>
    <property type="molecule type" value="Genomic_DNA"/>
</dbReference>
<gene>
    <name evidence="2" type="ORF">CSSPTR1EN2_LOCUS13425</name>
</gene>
<reference evidence="2" key="1">
    <citation type="submission" date="2024-02" db="EMBL/GenBank/DDBJ databases">
        <authorList>
            <consortium name="ELIXIR-Norway"/>
            <consortium name="Elixir Norway"/>
        </authorList>
    </citation>
    <scope>NUCLEOTIDE SEQUENCE</scope>
</reference>
<feature type="signal peptide" evidence="1">
    <location>
        <begin position="1"/>
        <end position="21"/>
    </location>
</feature>